<accession>A0A822XUJ6</accession>
<protein>
    <submittedName>
        <fullName evidence="1">Uncharacterized protein</fullName>
    </submittedName>
</protein>
<reference evidence="1 2" key="1">
    <citation type="journal article" date="2020" name="Mol. Biol. Evol.">
        <title>Distinct Expression and Methylation Patterns for Genes with Different Fates following a Single Whole-Genome Duplication in Flowering Plants.</title>
        <authorList>
            <person name="Shi T."/>
            <person name="Rahmani R.S."/>
            <person name="Gugger P.F."/>
            <person name="Wang M."/>
            <person name="Li H."/>
            <person name="Zhang Y."/>
            <person name="Li Z."/>
            <person name="Wang Q."/>
            <person name="Van de Peer Y."/>
            <person name="Marchal K."/>
            <person name="Chen J."/>
        </authorList>
    </citation>
    <scope>NUCLEOTIDE SEQUENCE [LARGE SCALE GENOMIC DNA]</scope>
    <source>
        <tissue evidence="1">Leaf</tissue>
    </source>
</reference>
<keyword evidence="2" id="KW-1185">Reference proteome</keyword>
<comment type="caution">
    <text evidence="1">The sequence shown here is derived from an EMBL/GenBank/DDBJ whole genome shotgun (WGS) entry which is preliminary data.</text>
</comment>
<evidence type="ECO:0000313" key="1">
    <source>
        <dbReference type="EMBL" id="DAD24007.1"/>
    </source>
</evidence>
<sequence length="42" mass="4488">MIEANAIKSVFSDHATSGALALSSTKVTLKAVLLRKKEQNTD</sequence>
<organism evidence="1 2">
    <name type="scientific">Nelumbo nucifera</name>
    <name type="common">Sacred lotus</name>
    <dbReference type="NCBI Taxonomy" id="4432"/>
    <lineage>
        <taxon>Eukaryota</taxon>
        <taxon>Viridiplantae</taxon>
        <taxon>Streptophyta</taxon>
        <taxon>Embryophyta</taxon>
        <taxon>Tracheophyta</taxon>
        <taxon>Spermatophyta</taxon>
        <taxon>Magnoliopsida</taxon>
        <taxon>Proteales</taxon>
        <taxon>Nelumbonaceae</taxon>
        <taxon>Nelumbo</taxon>
    </lineage>
</organism>
<dbReference type="Proteomes" id="UP000607653">
    <property type="component" value="Unassembled WGS sequence"/>
</dbReference>
<dbReference type="AlphaFoldDB" id="A0A822XUJ6"/>
<evidence type="ECO:0000313" key="2">
    <source>
        <dbReference type="Proteomes" id="UP000607653"/>
    </source>
</evidence>
<gene>
    <name evidence="1" type="ORF">HUJ06_025470</name>
</gene>
<name>A0A822XUJ6_NELNU</name>
<proteinExistence type="predicted"/>
<dbReference type="EMBL" id="DUZY01000001">
    <property type="protein sequence ID" value="DAD24007.1"/>
    <property type="molecule type" value="Genomic_DNA"/>
</dbReference>